<feature type="region of interest" description="Disordered" evidence="5">
    <location>
        <begin position="195"/>
        <end position="240"/>
    </location>
</feature>
<dbReference type="Proteomes" id="UP001595887">
    <property type="component" value="Unassembled WGS sequence"/>
</dbReference>
<feature type="compositionally biased region" description="Pro residues" evidence="5">
    <location>
        <begin position="62"/>
        <end position="78"/>
    </location>
</feature>
<dbReference type="NCBIfam" id="TIGR01352">
    <property type="entry name" value="tonB_Cterm"/>
    <property type="match status" value="1"/>
</dbReference>
<keyword evidence="4" id="KW-0472">Membrane</keyword>
<dbReference type="Gene3D" id="3.30.1150.10">
    <property type="match status" value="1"/>
</dbReference>
<accession>A0ABV8RJ04</accession>
<dbReference type="PROSITE" id="PS52015">
    <property type="entry name" value="TONB_CTD"/>
    <property type="match status" value="1"/>
</dbReference>
<dbReference type="InterPro" id="IPR037682">
    <property type="entry name" value="TonB_C"/>
</dbReference>
<protein>
    <submittedName>
        <fullName evidence="7">Energy transducer TonB</fullName>
    </submittedName>
</protein>
<comment type="subcellular location">
    <subcellularLocation>
        <location evidence="1">Membrane</location>
        <topology evidence="1">Single-pass membrane protein</topology>
    </subcellularLocation>
</comment>
<reference evidence="8" key="1">
    <citation type="journal article" date="2019" name="Int. J. Syst. Evol. Microbiol.">
        <title>The Global Catalogue of Microorganisms (GCM) 10K type strain sequencing project: providing services to taxonomists for standard genome sequencing and annotation.</title>
        <authorList>
            <consortium name="The Broad Institute Genomics Platform"/>
            <consortium name="The Broad Institute Genome Sequencing Center for Infectious Disease"/>
            <person name="Wu L."/>
            <person name="Ma J."/>
        </authorList>
    </citation>
    <scope>NUCLEOTIDE SEQUENCE [LARGE SCALE GENOMIC DNA]</scope>
    <source>
        <strain evidence="8">CECT 8531</strain>
    </source>
</reference>
<comment type="caution">
    <text evidence="7">The sequence shown here is derived from an EMBL/GenBank/DDBJ whole genome shotgun (WGS) entry which is preliminary data.</text>
</comment>
<evidence type="ECO:0000256" key="1">
    <source>
        <dbReference type="ARBA" id="ARBA00004167"/>
    </source>
</evidence>
<dbReference type="Pfam" id="PF03544">
    <property type="entry name" value="TonB_C"/>
    <property type="match status" value="1"/>
</dbReference>
<evidence type="ECO:0000313" key="7">
    <source>
        <dbReference type="EMBL" id="MFC4292865.1"/>
    </source>
</evidence>
<dbReference type="EMBL" id="JBHSDH010000013">
    <property type="protein sequence ID" value="MFC4292865.1"/>
    <property type="molecule type" value="Genomic_DNA"/>
</dbReference>
<evidence type="ECO:0000256" key="5">
    <source>
        <dbReference type="SAM" id="MobiDB-lite"/>
    </source>
</evidence>
<keyword evidence="2" id="KW-0812">Transmembrane</keyword>
<dbReference type="RefSeq" id="WP_381423906.1">
    <property type="nucleotide sequence ID" value="NZ_JBHSDH010000013.1"/>
</dbReference>
<name>A0ABV8RJ04_9SPHN</name>
<feature type="domain" description="TonB C-terminal" evidence="6">
    <location>
        <begin position="248"/>
        <end position="341"/>
    </location>
</feature>
<organism evidence="7 8">
    <name type="scientific">Sphingorhabdus arenilitoris</name>
    <dbReference type="NCBI Taxonomy" id="1490041"/>
    <lineage>
        <taxon>Bacteria</taxon>
        <taxon>Pseudomonadati</taxon>
        <taxon>Pseudomonadota</taxon>
        <taxon>Alphaproteobacteria</taxon>
        <taxon>Sphingomonadales</taxon>
        <taxon>Sphingomonadaceae</taxon>
        <taxon>Sphingorhabdus</taxon>
    </lineage>
</organism>
<evidence type="ECO:0000256" key="3">
    <source>
        <dbReference type="ARBA" id="ARBA00022989"/>
    </source>
</evidence>
<keyword evidence="3" id="KW-1133">Transmembrane helix</keyword>
<evidence type="ECO:0000259" key="6">
    <source>
        <dbReference type="PROSITE" id="PS52015"/>
    </source>
</evidence>
<evidence type="ECO:0000256" key="4">
    <source>
        <dbReference type="ARBA" id="ARBA00023136"/>
    </source>
</evidence>
<proteinExistence type="predicted"/>
<dbReference type="InterPro" id="IPR006260">
    <property type="entry name" value="TonB/TolA_C"/>
</dbReference>
<feature type="compositionally biased region" description="Polar residues" evidence="5">
    <location>
        <begin position="86"/>
        <end position="103"/>
    </location>
</feature>
<sequence length="341" mass="36938">MTGGGDREDDLLKRSEINLPKYRAAKLCYKCSERTARHSGYHATLNVSPPPPSAPPKSVSAPPVPAPPPSNPASPNSPPAARVSTAAYSASSEDGRKNTSQARNPWADNAGQINEARAKYQRGGGYKTEEELYAERQASYSSSEPPKKLAGNDSPAGVSLFDWLIWLVTTKTGRNILFGAAVLFFILPSMCSRDEDNDERGDFRPVFESSKSQQSDGAPDGRRAGRGQETPTSFPSPSPPIVFMAQRAMPRGNISKWVTTNDYPAQALSEEREGVTAVRLDIGKNGEVTNCAITRSSGHEDLDQATCSSLRQRARFNPALDGAGNSLEDGWATRVRWQIPN</sequence>
<dbReference type="SUPFAM" id="SSF74653">
    <property type="entry name" value="TolA/TonB C-terminal domain"/>
    <property type="match status" value="1"/>
</dbReference>
<gene>
    <name evidence="7" type="ORF">ACFOWX_10615</name>
</gene>
<feature type="region of interest" description="Disordered" evidence="5">
    <location>
        <begin position="42"/>
        <end position="113"/>
    </location>
</feature>
<evidence type="ECO:0000256" key="2">
    <source>
        <dbReference type="ARBA" id="ARBA00022692"/>
    </source>
</evidence>
<keyword evidence="8" id="KW-1185">Reference proteome</keyword>
<evidence type="ECO:0000313" key="8">
    <source>
        <dbReference type="Proteomes" id="UP001595887"/>
    </source>
</evidence>